<evidence type="ECO:0000313" key="7">
    <source>
        <dbReference type="Proteomes" id="UP000265515"/>
    </source>
</evidence>
<comment type="similarity">
    <text evidence="2">Belongs to the RRP1 family.</text>
</comment>
<evidence type="ECO:0000256" key="2">
    <source>
        <dbReference type="ARBA" id="ARBA00006374"/>
    </source>
</evidence>
<dbReference type="InterPro" id="IPR010301">
    <property type="entry name" value="RRP1"/>
</dbReference>
<dbReference type="PANTHER" id="PTHR13026">
    <property type="entry name" value="NNP-1 PROTEIN NOVEL NUCLEAR PROTEIN 1 NOP52"/>
    <property type="match status" value="1"/>
</dbReference>
<feature type="compositionally biased region" description="Low complexity" evidence="5">
    <location>
        <begin position="229"/>
        <end position="254"/>
    </location>
</feature>
<comment type="subcellular location">
    <subcellularLocation>
        <location evidence="1">Nucleus</location>
    </subcellularLocation>
</comment>
<dbReference type="GO" id="GO:0005634">
    <property type="term" value="C:nucleus"/>
    <property type="evidence" value="ECO:0007669"/>
    <property type="project" value="UniProtKB-SubCell"/>
</dbReference>
<dbReference type="EMBL" id="BFEA01000698">
    <property type="protein sequence ID" value="GBG88847.1"/>
    <property type="molecule type" value="Genomic_DNA"/>
</dbReference>
<dbReference type="Proteomes" id="UP000265515">
    <property type="component" value="Unassembled WGS sequence"/>
</dbReference>
<feature type="compositionally biased region" description="Low complexity" evidence="5">
    <location>
        <begin position="169"/>
        <end position="184"/>
    </location>
</feature>
<evidence type="ECO:0000256" key="4">
    <source>
        <dbReference type="ARBA" id="ARBA00023242"/>
    </source>
</evidence>
<name>A0A388M2P1_CHABU</name>
<dbReference type="GO" id="GO:0030688">
    <property type="term" value="C:preribosome, small subunit precursor"/>
    <property type="evidence" value="ECO:0007669"/>
    <property type="project" value="InterPro"/>
</dbReference>
<evidence type="ECO:0000256" key="5">
    <source>
        <dbReference type="SAM" id="MobiDB-lite"/>
    </source>
</evidence>
<keyword evidence="4" id="KW-0539">Nucleus</keyword>
<feature type="region of interest" description="Disordered" evidence="5">
    <location>
        <begin position="292"/>
        <end position="322"/>
    </location>
</feature>
<sequence length="322" mass="35176">MAVSVVEGEAGRRDGDVCIGDVLAKLLILISGAMDSAGLTQHDNEGEMQHGAEEWLIILERGCRRLQELVEELSERSNEEPGTEVGAISLAGWLNDTTKDIMQGMWELEEGLDPQLDAFIDWRRADSMMNTCTALFAKGRDLRFLLEDGLASIEIIIPTTVSTTLLSTSEAAATSTTAISPTTSCDQLEERRRCAERDPMGNNDDKDDDVEGSFEDNNDTNNNSDDDNNNNSDNNNNDNSNNNNNNNNNNNDGNNNDDSDDNNNNDNIINNNNNNNNNNQFQITKRTVHGLKGIDNNNGAVGSSGDADNNSTNNIDDNDNDG</sequence>
<feature type="region of interest" description="Disordered" evidence="5">
    <location>
        <begin position="169"/>
        <end position="280"/>
    </location>
</feature>
<feature type="compositionally biased region" description="Low complexity" evidence="5">
    <location>
        <begin position="306"/>
        <end position="315"/>
    </location>
</feature>
<evidence type="ECO:0000256" key="1">
    <source>
        <dbReference type="ARBA" id="ARBA00004123"/>
    </source>
</evidence>
<feature type="compositionally biased region" description="Basic and acidic residues" evidence="5">
    <location>
        <begin position="188"/>
        <end position="199"/>
    </location>
</feature>
<evidence type="ECO:0000256" key="3">
    <source>
        <dbReference type="ARBA" id="ARBA00022552"/>
    </source>
</evidence>
<gene>
    <name evidence="6" type="ORF">CBR_g48459</name>
</gene>
<proteinExistence type="inferred from homology"/>
<protein>
    <submittedName>
        <fullName evidence="6">Uncharacterized protein</fullName>
    </submittedName>
</protein>
<dbReference type="Gramene" id="GBG88847">
    <property type="protein sequence ID" value="GBG88847"/>
    <property type="gene ID" value="CBR_g48459"/>
</dbReference>
<feature type="compositionally biased region" description="Low complexity" evidence="5">
    <location>
        <begin position="264"/>
        <end position="279"/>
    </location>
</feature>
<dbReference type="PANTHER" id="PTHR13026:SF0">
    <property type="entry name" value="RIBOSOMAL RNA PROCESSING 1B"/>
    <property type="match status" value="1"/>
</dbReference>
<reference evidence="6 7" key="1">
    <citation type="journal article" date="2018" name="Cell">
        <title>The Chara Genome: Secondary Complexity and Implications for Plant Terrestrialization.</title>
        <authorList>
            <person name="Nishiyama T."/>
            <person name="Sakayama H."/>
            <person name="Vries J.D."/>
            <person name="Buschmann H."/>
            <person name="Saint-Marcoux D."/>
            <person name="Ullrich K.K."/>
            <person name="Haas F.B."/>
            <person name="Vanderstraeten L."/>
            <person name="Becker D."/>
            <person name="Lang D."/>
            <person name="Vosolsobe S."/>
            <person name="Rombauts S."/>
            <person name="Wilhelmsson P.K.I."/>
            <person name="Janitza P."/>
            <person name="Kern R."/>
            <person name="Heyl A."/>
            <person name="Rumpler F."/>
            <person name="Villalobos L.I.A.C."/>
            <person name="Clay J.M."/>
            <person name="Skokan R."/>
            <person name="Toyoda A."/>
            <person name="Suzuki Y."/>
            <person name="Kagoshima H."/>
            <person name="Schijlen E."/>
            <person name="Tajeshwar N."/>
            <person name="Catarino B."/>
            <person name="Hetherington A.J."/>
            <person name="Saltykova A."/>
            <person name="Bonnot C."/>
            <person name="Breuninger H."/>
            <person name="Symeonidi A."/>
            <person name="Radhakrishnan G.V."/>
            <person name="Van Nieuwerburgh F."/>
            <person name="Deforce D."/>
            <person name="Chang C."/>
            <person name="Karol K.G."/>
            <person name="Hedrich R."/>
            <person name="Ulvskov P."/>
            <person name="Glockner G."/>
            <person name="Delwiche C.F."/>
            <person name="Petrasek J."/>
            <person name="Van de Peer Y."/>
            <person name="Friml J."/>
            <person name="Beilby M."/>
            <person name="Dolan L."/>
            <person name="Kohara Y."/>
            <person name="Sugano S."/>
            <person name="Fujiyama A."/>
            <person name="Delaux P.-M."/>
            <person name="Quint M."/>
            <person name="TheiBen G."/>
            <person name="Hagemann M."/>
            <person name="Harholt J."/>
            <person name="Dunand C."/>
            <person name="Zachgo S."/>
            <person name="Langdale J."/>
            <person name="Maumus F."/>
            <person name="Straeten D.V.D."/>
            <person name="Gould S.B."/>
            <person name="Rensing S.A."/>
        </authorList>
    </citation>
    <scope>NUCLEOTIDE SEQUENCE [LARGE SCALE GENOMIC DNA]</scope>
    <source>
        <strain evidence="6 7">S276</strain>
    </source>
</reference>
<feature type="compositionally biased region" description="Acidic residues" evidence="5">
    <location>
        <begin position="205"/>
        <end position="228"/>
    </location>
</feature>
<keyword evidence="7" id="KW-1185">Reference proteome</keyword>
<organism evidence="6 7">
    <name type="scientific">Chara braunii</name>
    <name type="common">Braun's stonewort</name>
    <dbReference type="NCBI Taxonomy" id="69332"/>
    <lineage>
        <taxon>Eukaryota</taxon>
        <taxon>Viridiplantae</taxon>
        <taxon>Streptophyta</taxon>
        <taxon>Charophyceae</taxon>
        <taxon>Charales</taxon>
        <taxon>Characeae</taxon>
        <taxon>Chara</taxon>
    </lineage>
</organism>
<evidence type="ECO:0000313" key="6">
    <source>
        <dbReference type="EMBL" id="GBG88847.1"/>
    </source>
</evidence>
<dbReference type="OMA" id="QGMWELE"/>
<accession>A0A388M2P1</accession>
<comment type="caution">
    <text evidence="6">The sequence shown here is derived from an EMBL/GenBank/DDBJ whole genome shotgun (WGS) entry which is preliminary data.</text>
</comment>
<dbReference type="AlphaFoldDB" id="A0A388M2P1"/>
<keyword evidence="3" id="KW-0698">rRNA processing</keyword>
<dbReference type="GO" id="GO:0006364">
    <property type="term" value="P:rRNA processing"/>
    <property type="evidence" value="ECO:0007669"/>
    <property type="project" value="UniProtKB-KW"/>
</dbReference>